<dbReference type="Proteomes" id="UP000784294">
    <property type="component" value="Unassembled WGS sequence"/>
</dbReference>
<evidence type="ECO:0000313" key="2">
    <source>
        <dbReference type="Proteomes" id="UP000784294"/>
    </source>
</evidence>
<comment type="caution">
    <text evidence="1">The sequence shown here is derived from an EMBL/GenBank/DDBJ whole genome shotgun (WGS) entry which is preliminary data.</text>
</comment>
<dbReference type="EMBL" id="CAAALY010102419">
    <property type="protein sequence ID" value="VEL29356.1"/>
    <property type="molecule type" value="Genomic_DNA"/>
</dbReference>
<evidence type="ECO:0000313" key="1">
    <source>
        <dbReference type="EMBL" id="VEL29356.1"/>
    </source>
</evidence>
<organism evidence="1 2">
    <name type="scientific">Protopolystoma xenopodis</name>
    <dbReference type="NCBI Taxonomy" id="117903"/>
    <lineage>
        <taxon>Eukaryota</taxon>
        <taxon>Metazoa</taxon>
        <taxon>Spiralia</taxon>
        <taxon>Lophotrochozoa</taxon>
        <taxon>Platyhelminthes</taxon>
        <taxon>Monogenea</taxon>
        <taxon>Polyopisthocotylea</taxon>
        <taxon>Polystomatidea</taxon>
        <taxon>Polystomatidae</taxon>
        <taxon>Protopolystoma</taxon>
    </lineage>
</organism>
<reference evidence="1" key="1">
    <citation type="submission" date="2018-11" db="EMBL/GenBank/DDBJ databases">
        <authorList>
            <consortium name="Pathogen Informatics"/>
        </authorList>
    </citation>
    <scope>NUCLEOTIDE SEQUENCE</scope>
</reference>
<keyword evidence="2" id="KW-1185">Reference proteome</keyword>
<accession>A0A448X6K4</accession>
<proteinExistence type="predicted"/>
<sequence>MQKMGKGWTRAAYVKVLHARGGGLLVVADPNVWAFHSKHVCLKEQGVVDKSEFTWESSLLETSPEVNFVFKLVLGDRLGLLTEAKVYHIHG</sequence>
<protein>
    <submittedName>
        <fullName evidence="1">Uncharacterized protein</fullName>
    </submittedName>
</protein>
<name>A0A448X6K4_9PLAT</name>
<dbReference type="AlphaFoldDB" id="A0A448X6K4"/>
<gene>
    <name evidence="1" type="ORF">PXEA_LOCUS22796</name>
</gene>